<evidence type="ECO:0000313" key="1">
    <source>
        <dbReference type="EMBL" id="OHA18261.1"/>
    </source>
</evidence>
<gene>
    <name evidence="1" type="ORF">A2664_02240</name>
</gene>
<proteinExistence type="predicted"/>
<reference evidence="1 2" key="1">
    <citation type="journal article" date="2016" name="Nat. Commun.">
        <title>Thousands of microbial genomes shed light on interconnected biogeochemical processes in an aquifer system.</title>
        <authorList>
            <person name="Anantharaman K."/>
            <person name="Brown C.T."/>
            <person name="Hug L.A."/>
            <person name="Sharon I."/>
            <person name="Castelle C.J."/>
            <person name="Probst A.J."/>
            <person name="Thomas B.C."/>
            <person name="Singh A."/>
            <person name="Wilkins M.J."/>
            <person name="Karaoz U."/>
            <person name="Brodie E.L."/>
            <person name="Williams K.H."/>
            <person name="Hubbard S.S."/>
            <person name="Banfield J.F."/>
        </authorList>
    </citation>
    <scope>NUCLEOTIDE SEQUENCE [LARGE SCALE GENOMIC DNA]</scope>
</reference>
<dbReference type="EMBL" id="MHRF01000007">
    <property type="protein sequence ID" value="OHA18261.1"/>
    <property type="molecule type" value="Genomic_DNA"/>
</dbReference>
<comment type="caution">
    <text evidence="1">The sequence shown here is derived from an EMBL/GenBank/DDBJ whole genome shotgun (WGS) entry which is preliminary data.</text>
</comment>
<accession>A0A1G2M5E7</accession>
<dbReference type="Proteomes" id="UP000178873">
    <property type="component" value="Unassembled WGS sequence"/>
</dbReference>
<protein>
    <submittedName>
        <fullName evidence="1">Uncharacterized protein</fullName>
    </submittedName>
</protein>
<organism evidence="1 2">
    <name type="scientific">Candidatus Taylorbacteria bacterium RIFCSPHIGHO2_01_FULL_46_22b</name>
    <dbReference type="NCBI Taxonomy" id="1802301"/>
    <lineage>
        <taxon>Bacteria</taxon>
        <taxon>Candidatus Tayloriibacteriota</taxon>
    </lineage>
</organism>
<name>A0A1G2M5E7_9BACT</name>
<dbReference type="STRING" id="1802301.A2664_02240"/>
<dbReference type="AlphaFoldDB" id="A0A1G2M5E7"/>
<evidence type="ECO:0000313" key="2">
    <source>
        <dbReference type="Proteomes" id="UP000178873"/>
    </source>
</evidence>
<sequence>MTKEYPAWIDEFAVAMHQALSNMIPSRWSSLDGLKTIATLNGVFLLRIAELIQTHERIGTPIEKLWKLFAHPSSLRSAFLYLIWEYRHLPDKSEFSSVAKKTFDFMDKVLDYGMQEDKWVLNSNKIHSQKEIEEILAITPWVTATPELTRSAGQLYVATASIGFALYRDFFPQEAHEIFGSYDVSEKFGTGAKLVIKYHPKLRPVEFWPEVKDFPYSSIRIYQVFHNVNFRCEFIGMHSIYDGPVVPNTMAIAVEVDGKFLTSEEIKKTTDIIAHFATEYSHLYEKLSISEMKKKFMEWECYQFVELFKAAGMDWRPTEEMIQILEQADIGVGFGIESLPPFEEFIQSEEWEVVWLKRLYQES</sequence>